<comment type="caution">
    <text evidence="1">The sequence shown here is derived from an EMBL/GenBank/DDBJ whole genome shotgun (WGS) entry which is preliminary data.</text>
</comment>
<gene>
    <name evidence="1" type="ORF">IAD20_02950</name>
</gene>
<name>A0A9D1M3A4_9PROT</name>
<protein>
    <submittedName>
        <fullName evidence="1">Uncharacterized protein</fullName>
    </submittedName>
</protein>
<sequence length="292" mass="34153">MPQQPNDILHYYRLASQQAALAQTPEEEAAAYRQVVDFCEDSRVCRLDDSIKRNSVMFWSYNNIGDALLKKGRSLLGFKAASKNYAEVLHSYDQALHSARDAAEKISTLNKMAQTYRLMGDKENWIKTEEKVIENLADSFKRPAYLKLAEQADDLSLAAALTEKALDYVLAEMVSLRQKFRNLLDICSRLEKLYRRLKDGRNRTRLLELKRKTVRLLMSALENKIIRETDSRRKYVLYDELMRLGNHYLEDDRLWKVQILQLLKSELAEGEVWHLDGTKYSRKIIDKMLRKI</sequence>
<evidence type="ECO:0000313" key="1">
    <source>
        <dbReference type="EMBL" id="HIU53020.1"/>
    </source>
</evidence>
<dbReference type="Gene3D" id="1.25.40.10">
    <property type="entry name" value="Tetratricopeptide repeat domain"/>
    <property type="match status" value="1"/>
</dbReference>
<dbReference type="Proteomes" id="UP000824107">
    <property type="component" value="Unassembled WGS sequence"/>
</dbReference>
<reference evidence="1" key="1">
    <citation type="submission" date="2020-10" db="EMBL/GenBank/DDBJ databases">
        <authorList>
            <person name="Gilroy R."/>
        </authorList>
    </citation>
    <scope>NUCLEOTIDE SEQUENCE</scope>
    <source>
        <strain evidence="1">ChiW3-316</strain>
    </source>
</reference>
<evidence type="ECO:0000313" key="2">
    <source>
        <dbReference type="Proteomes" id="UP000824107"/>
    </source>
</evidence>
<dbReference type="SUPFAM" id="SSF48452">
    <property type="entry name" value="TPR-like"/>
    <property type="match status" value="1"/>
</dbReference>
<proteinExistence type="predicted"/>
<reference evidence="1" key="2">
    <citation type="journal article" date="2021" name="PeerJ">
        <title>Extensive microbial diversity within the chicken gut microbiome revealed by metagenomics and culture.</title>
        <authorList>
            <person name="Gilroy R."/>
            <person name="Ravi A."/>
            <person name="Getino M."/>
            <person name="Pursley I."/>
            <person name="Horton D.L."/>
            <person name="Alikhan N.F."/>
            <person name="Baker D."/>
            <person name="Gharbi K."/>
            <person name="Hall N."/>
            <person name="Watson M."/>
            <person name="Adriaenssens E.M."/>
            <person name="Foster-Nyarko E."/>
            <person name="Jarju S."/>
            <person name="Secka A."/>
            <person name="Antonio M."/>
            <person name="Oren A."/>
            <person name="Chaudhuri R.R."/>
            <person name="La Ragione R."/>
            <person name="Hildebrand F."/>
            <person name="Pallen M.J."/>
        </authorList>
    </citation>
    <scope>NUCLEOTIDE SEQUENCE</scope>
    <source>
        <strain evidence="1">ChiW3-316</strain>
    </source>
</reference>
<dbReference type="InterPro" id="IPR011990">
    <property type="entry name" value="TPR-like_helical_dom_sf"/>
</dbReference>
<dbReference type="AlphaFoldDB" id="A0A9D1M3A4"/>
<accession>A0A9D1M3A4</accession>
<dbReference type="EMBL" id="DVNC01000021">
    <property type="protein sequence ID" value="HIU53020.1"/>
    <property type="molecule type" value="Genomic_DNA"/>
</dbReference>
<organism evidence="1 2">
    <name type="scientific">Candidatus Scatocola faecipullorum</name>
    <dbReference type="NCBI Taxonomy" id="2840917"/>
    <lineage>
        <taxon>Bacteria</taxon>
        <taxon>Pseudomonadati</taxon>
        <taxon>Pseudomonadota</taxon>
        <taxon>Alphaproteobacteria</taxon>
        <taxon>Rhodospirillales</taxon>
        <taxon>Rhodospirillaceae</taxon>
        <taxon>Rhodospirillaceae incertae sedis</taxon>
        <taxon>Candidatus Scatocola</taxon>
    </lineage>
</organism>